<dbReference type="EMBL" id="GBXM01002655">
    <property type="protein sequence ID" value="JAI05923.1"/>
    <property type="molecule type" value="Transcribed_RNA"/>
</dbReference>
<protein>
    <submittedName>
        <fullName evidence="1">Uncharacterized protein</fullName>
    </submittedName>
</protein>
<reference evidence="1" key="1">
    <citation type="submission" date="2014-11" db="EMBL/GenBank/DDBJ databases">
        <authorList>
            <person name="Amaro Gonzalez C."/>
        </authorList>
    </citation>
    <scope>NUCLEOTIDE SEQUENCE</scope>
</reference>
<reference evidence="1" key="2">
    <citation type="journal article" date="2015" name="Fish Shellfish Immunol.">
        <title>Early steps in the European eel (Anguilla anguilla)-Vibrio vulnificus interaction in the gills: Role of the RtxA13 toxin.</title>
        <authorList>
            <person name="Callol A."/>
            <person name="Pajuelo D."/>
            <person name="Ebbesson L."/>
            <person name="Teles M."/>
            <person name="MacKenzie S."/>
            <person name="Amaro C."/>
        </authorList>
    </citation>
    <scope>NUCLEOTIDE SEQUENCE</scope>
</reference>
<name>A0A0E9XT60_ANGAN</name>
<accession>A0A0E9XT60</accession>
<sequence>MDIFTTAGYL</sequence>
<organism evidence="1">
    <name type="scientific">Anguilla anguilla</name>
    <name type="common">European freshwater eel</name>
    <name type="synonym">Muraena anguilla</name>
    <dbReference type="NCBI Taxonomy" id="7936"/>
    <lineage>
        <taxon>Eukaryota</taxon>
        <taxon>Metazoa</taxon>
        <taxon>Chordata</taxon>
        <taxon>Craniata</taxon>
        <taxon>Vertebrata</taxon>
        <taxon>Euteleostomi</taxon>
        <taxon>Actinopterygii</taxon>
        <taxon>Neopterygii</taxon>
        <taxon>Teleostei</taxon>
        <taxon>Anguilliformes</taxon>
        <taxon>Anguillidae</taxon>
        <taxon>Anguilla</taxon>
    </lineage>
</organism>
<evidence type="ECO:0000313" key="1">
    <source>
        <dbReference type="EMBL" id="JAI05923.1"/>
    </source>
</evidence>
<proteinExistence type="predicted"/>